<feature type="compositionally biased region" description="Polar residues" evidence="1">
    <location>
        <begin position="1"/>
        <end position="11"/>
    </location>
</feature>
<comment type="caution">
    <text evidence="2">The sequence shown here is derived from an EMBL/GenBank/DDBJ whole genome shotgun (WGS) entry which is preliminary data.</text>
</comment>
<dbReference type="GO" id="GO:0005783">
    <property type="term" value="C:endoplasmic reticulum"/>
    <property type="evidence" value="ECO:0007669"/>
    <property type="project" value="TreeGrafter"/>
</dbReference>
<reference evidence="2 3" key="1">
    <citation type="journal article" date="2018" name="Front. Plant Sci.">
        <title>Red Clover (Trifolium pratense) and Zigzag Clover (T. medium) - A Picture of Genomic Similarities and Differences.</title>
        <authorList>
            <person name="Dluhosova J."/>
            <person name="Istvanek J."/>
            <person name="Nedelnik J."/>
            <person name="Repkova J."/>
        </authorList>
    </citation>
    <scope>NUCLEOTIDE SEQUENCE [LARGE SCALE GENOMIC DNA]</scope>
    <source>
        <strain evidence="3">cv. 10/8</strain>
        <tissue evidence="2">Leaf</tissue>
    </source>
</reference>
<dbReference type="GO" id="GO:0010104">
    <property type="term" value="P:regulation of ethylene-activated signaling pathway"/>
    <property type="evidence" value="ECO:0007669"/>
    <property type="project" value="TreeGrafter"/>
</dbReference>
<dbReference type="AlphaFoldDB" id="A0A392Q093"/>
<name>A0A392Q093_9FABA</name>
<dbReference type="InterPro" id="IPR008496">
    <property type="entry name" value="TMEM222/RTE1"/>
</dbReference>
<dbReference type="GO" id="GO:0005794">
    <property type="term" value="C:Golgi apparatus"/>
    <property type="evidence" value="ECO:0007669"/>
    <property type="project" value="TreeGrafter"/>
</dbReference>
<dbReference type="EMBL" id="LXQA010104932">
    <property type="protein sequence ID" value="MCI17322.1"/>
    <property type="molecule type" value="Genomic_DNA"/>
</dbReference>
<keyword evidence="3" id="KW-1185">Reference proteome</keyword>
<evidence type="ECO:0000313" key="2">
    <source>
        <dbReference type="EMBL" id="MCI17322.1"/>
    </source>
</evidence>
<feature type="non-terminal residue" evidence="2">
    <location>
        <position position="92"/>
    </location>
</feature>
<sequence>MPQKHIPSQSAYKGEEHYLQDESGGELRTWDDALRKSTQEFQHRSYSLFTCNCHSFVANNLNRLGFLSNGWNVVNLAIFILLNGRWVSKTSM</sequence>
<evidence type="ECO:0000313" key="3">
    <source>
        <dbReference type="Proteomes" id="UP000265520"/>
    </source>
</evidence>
<dbReference type="PANTHER" id="PTHR20921">
    <property type="entry name" value="TRANSMEMBRANE PROTEIN 222"/>
    <property type="match status" value="1"/>
</dbReference>
<feature type="region of interest" description="Disordered" evidence="1">
    <location>
        <begin position="1"/>
        <end position="24"/>
    </location>
</feature>
<proteinExistence type="predicted"/>
<dbReference type="Proteomes" id="UP000265520">
    <property type="component" value="Unassembled WGS sequence"/>
</dbReference>
<dbReference type="Pfam" id="PF05608">
    <property type="entry name" value="RTE1"/>
    <property type="match status" value="1"/>
</dbReference>
<evidence type="ECO:0000256" key="1">
    <source>
        <dbReference type="SAM" id="MobiDB-lite"/>
    </source>
</evidence>
<dbReference type="GO" id="GO:0009723">
    <property type="term" value="P:response to ethylene"/>
    <property type="evidence" value="ECO:0007669"/>
    <property type="project" value="TreeGrafter"/>
</dbReference>
<accession>A0A392Q093</accession>
<organism evidence="2 3">
    <name type="scientific">Trifolium medium</name>
    <dbReference type="NCBI Taxonomy" id="97028"/>
    <lineage>
        <taxon>Eukaryota</taxon>
        <taxon>Viridiplantae</taxon>
        <taxon>Streptophyta</taxon>
        <taxon>Embryophyta</taxon>
        <taxon>Tracheophyta</taxon>
        <taxon>Spermatophyta</taxon>
        <taxon>Magnoliopsida</taxon>
        <taxon>eudicotyledons</taxon>
        <taxon>Gunneridae</taxon>
        <taxon>Pentapetalae</taxon>
        <taxon>rosids</taxon>
        <taxon>fabids</taxon>
        <taxon>Fabales</taxon>
        <taxon>Fabaceae</taxon>
        <taxon>Papilionoideae</taxon>
        <taxon>50 kb inversion clade</taxon>
        <taxon>NPAAA clade</taxon>
        <taxon>Hologalegina</taxon>
        <taxon>IRL clade</taxon>
        <taxon>Trifolieae</taxon>
        <taxon>Trifolium</taxon>
    </lineage>
</organism>
<dbReference type="PANTHER" id="PTHR20921:SF0">
    <property type="entry name" value="TRANSMEMBRANE PROTEIN 222"/>
    <property type="match status" value="1"/>
</dbReference>
<protein>
    <submittedName>
        <fullName evidence="2">Protein RTE1-like</fullName>
    </submittedName>
</protein>